<name>A0A7J6USU2_THATH</name>
<accession>A0A7J6USU2</accession>
<comment type="caution">
    <text evidence="1">The sequence shown here is derived from an EMBL/GenBank/DDBJ whole genome shotgun (WGS) entry which is preliminary data.</text>
</comment>
<organism evidence="1 2">
    <name type="scientific">Thalictrum thalictroides</name>
    <name type="common">Rue-anemone</name>
    <name type="synonym">Anemone thalictroides</name>
    <dbReference type="NCBI Taxonomy" id="46969"/>
    <lineage>
        <taxon>Eukaryota</taxon>
        <taxon>Viridiplantae</taxon>
        <taxon>Streptophyta</taxon>
        <taxon>Embryophyta</taxon>
        <taxon>Tracheophyta</taxon>
        <taxon>Spermatophyta</taxon>
        <taxon>Magnoliopsida</taxon>
        <taxon>Ranunculales</taxon>
        <taxon>Ranunculaceae</taxon>
        <taxon>Thalictroideae</taxon>
        <taxon>Thalictrum</taxon>
    </lineage>
</organism>
<protein>
    <submittedName>
        <fullName evidence="1">Uncharacterized protein</fullName>
    </submittedName>
</protein>
<dbReference type="InterPro" id="IPR015915">
    <property type="entry name" value="Kelch-typ_b-propeller"/>
</dbReference>
<dbReference type="AlphaFoldDB" id="A0A7J6USU2"/>
<dbReference type="Proteomes" id="UP000554482">
    <property type="component" value="Unassembled WGS sequence"/>
</dbReference>
<proteinExistence type="predicted"/>
<gene>
    <name evidence="1" type="ORF">FRX31_035076</name>
</gene>
<dbReference type="EMBL" id="JABWDY010044215">
    <property type="protein sequence ID" value="KAF5175332.1"/>
    <property type="molecule type" value="Genomic_DNA"/>
</dbReference>
<reference evidence="1 2" key="1">
    <citation type="submission" date="2020-06" db="EMBL/GenBank/DDBJ databases">
        <title>Transcriptomic and genomic resources for Thalictrum thalictroides and T. hernandezii: Facilitating candidate gene discovery in an emerging model plant lineage.</title>
        <authorList>
            <person name="Arias T."/>
            <person name="Riano-Pachon D.M."/>
            <person name="Di Stilio V.S."/>
        </authorList>
    </citation>
    <scope>NUCLEOTIDE SEQUENCE [LARGE SCALE GENOMIC DNA]</scope>
    <source>
        <strain evidence="2">cv. WT478/WT964</strain>
        <tissue evidence="1">Leaves</tissue>
    </source>
</reference>
<sequence>MEDSSYRSYIREKNLIIYVFGGRVNPHFCEFYDSTTNNWTSIPDPPTNFSPYGYEGAAIYAQSTIIIWSQDEFYLLDVSGSIPKWYCIDSVESAELGSNAFFEVGSDDFVSNNTAVVNGIVYWSARDLFAFHLAHNKGFNKPAFKFDDDSNSTIAPSIDFLFDVFASPPILAVTGKDQLSVIWFLKGPKADQCLKVYCKKFQIQTSDASEKQLLLHNDHDPTENLEFDIPGINLYQYGAV</sequence>
<dbReference type="SUPFAM" id="SSF117281">
    <property type="entry name" value="Kelch motif"/>
    <property type="match status" value="1"/>
</dbReference>
<keyword evidence="2" id="KW-1185">Reference proteome</keyword>
<evidence type="ECO:0000313" key="1">
    <source>
        <dbReference type="EMBL" id="KAF5175332.1"/>
    </source>
</evidence>
<evidence type="ECO:0000313" key="2">
    <source>
        <dbReference type="Proteomes" id="UP000554482"/>
    </source>
</evidence>
<dbReference type="Gene3D" id="2.120.10.80">
    <property type="entry name" value="Kelch-type beta propeller"/>
    <property type="match status" value="1"/>
</dbReference>